<proteinExistence type="predicted"/>
<evidence type="ECO:0008006" key="3">
    <source>
        <dbReference type="Google" id="ProtNLM"/>
    </source>
</evidence>
<protein>
    <recommendedName>
        <fullName evidence="3">SRR1-like domain-containing protein</fullName>
    </recommendedName>
</protein>
<evidence type="ECO:0000313" key="2">
    <source>
        <dbReference type="Proteomes" id="UP000799324"/>
    </source>
</evidence>
<evidence type="ECO:0000313" key="1">
    <source>
        <dbReference type="EMBL" id="KAF2651977.1"/>
    </source>
</evidence>
<dbReference type="Proteomes" id="UP000799324">
    <property type="component" value="Unassembled WGS sequence"/>
</dbReference>
<accession>A0A6A6SY37</accession>
<reference evidence="1" key="1">
    <citation type="journal article" date="2020" name="Stud. Mycol.">
        <title>101 Dothideomycetes genomes: a test case for predicting lifestyles and emergence of pathogens.</title>
        <authorList>
            <person name="Haridas S."/>
            <person name="Albert R."/>
            <person name="Binder M."/>
            <person name="Bloem J."/>
            <person name="Labutti K."/>
            <person name="Salamov A."/>
            <person name="Andreopoulos B."/>
            <person name="Baker S."/>
            <person name="Barry K."/>
            <person name="Bills G."/>
            <person name="Bluhm B."/>
            <person name="Cannon C."/>
            <person name="Castanera R."/>
            <person name="Culley D."/>
            <person name="Daum C."/>
            <person name="Ezra D."/>
            <person name="Gonzalez J."/>
            <person name="Henrissat B."/>
            <person name="Kuo A."/>
            <person name="Liang C."/>
            <person name="Lipzen A."/>
            <person name="Lutzoni F."/>
            <person name="Magnuson J."/>
            <person name="Mondo S."/>
            <person name="Nolan M."/>
            <person name="Ohm R."/>
            <person name="Pangilinan J."/>
            <person name="Park H.-J."/>
            <person name="Ramirez L."/>
            <person name="Alfaro M."/>
            <person name="Sun H."/>
            <person name="Tritt A."/>
            <person name="Yoshinaga Y."/>
            <person name="Zwiers L.-H."/>
            <person name="Turgeon B."/>
            <person name="Goodwin S."/>
            <person name="Spatafora J."/>
            <person name="Crous P."/>
            <person name="Grigoriev I."/>
        </authorList>
    </citation>
    <scope>NUCLEOTIDE SEQUENCE</scope>
    <source>
        <strain evidence="1">CBS 122681</strain>
    </source>
</reference>
<sequence length="349" mass="40395">MSLHPFWNTPEAILGYVDARITIRNKDTSNVKCLYTRDGFQRLHDVLYPQTRQIDGHYRLKNVIEEEVYSVATVGEAKDREITLVSYGQAQRIFADQAINPKTDLPFDIVPVPPRVDNVAWDYRRAQLQRYWNSLHQPNAFLQHLPELNTAINDNYHRCVPFEKVVVLGLSQLRGDDLYDLPMLDRYVFVHYILETRFSFGFSPQVYIQMTNPSNNQWSDDGKLGKAIEVAGKQVVYFEQQTTQAFLEIDKKTMVICLEPEYPARQILGDLMKNEQVPAALVCKPPETLGYGADEPAPRLAKILHSEESFYYQDIPGGLHQPLFLQGGYRFYFRRDKDFPIDPKLNLCI</sequence>
<dbReference type="AlphaFoldDB" id="A0A6A6SY37"/>
<keyword evidence="2" id="KW-1185">Reference proteome</keyword>
<organism evidence="1 2">
    <name type="scientific">Lophiostoma macrostomum CBS 122681</name>
    <dbReference type="NCBI Taxonomy" id="1314788"/>
    <lineage>
        <taxon>Eukaryota</taxon>
        <taxon>Fungi</taxon>
        <taxon>Dikarya</taxon>
        <taxon>Ascomycota</taxon>
        <taxon>Pezizomycotina</taxon>
        <taxon>Dothideomycetes</taxon>
        <taxon>Pleosporomycetidae</taxon>
        <taxon>Pleosporales</taxon>
        <taxon>Lophiostomataceae</taxon>
        <taxon>Lophiostoma</taxon>
    </lineage>
</organism>
<name>A0A6A6SY37_9PLEO</name>
<gene>
    <name evidence="1" type="ORF">K491DRAFT_74178</name>
</gene>
<dbReference type="EMBL" id="MU004413">
    <property type="protein sequence ID" value="KAF2651977.1"/>
    <property type="molecule type" value="Genomic_DNA"/>
</dbReference>